<dbReference type="AlphaFoldDB" id="A0A4Y2HG54"/>
<reference evidence="1 2" key="1">
    <citation type="journal article" date="2019" name="Sci. Rep.">
        <title>Orb-weaving spider Araneus ventricosus genome elucidates the spidroin gene catalogue.</title>
        <authorList>
            <person name="Kono N."/>
            <person name="Nakamura H."/>
            <person name="Ohtoshi R."/>
            <person name="Moran D.A.P."/>
            <person name="Shinohara A."/>
            <person name="Yoshida Y."/>
            <person name="Fujiwara M."/>
            <person name="Mori M."/>
            <person name="Tomita M."/>
            <person name="Arakawa K."/>
        </authorList>
    </citation>
    <scope>NUCLEOTIDE SEQUENCE [LARGE SCALE GENOMIC DNA]</scope>
</reference>
<dbReference type="OrthoDB" id="6753017at2759"/>
<gene>
    <name evidence="1" type="ORF">AVEN_189104_1</name>
</gene>
<evidence type="ECO:0000313" key="2">
    <source>
        <dbReference type="Proteomes" id="UP000499080"/>
    </source>
</evidence>
<proteinExistence type="predicted"/>
<protein>
    <submittedName>
        <fullName evidence="1">Uncharacterized protein</fullName>
    </submittedName>
</protein>
<comment type="caution">
    <text evidence="1">The sequence shown here is derived from an EMBL/GenBank/DDBJ whole genome shotgun (WGS) entry which is preliminary data.</text>
</comment>
<dbReference type="EMBL" id="BGPR01001919">
    <property type="protein sequence ID" value="GBM64298.1"/>
    <property type="molecule type" value="Genomic_DNA"/>
</dbReference>
<organism evidence="1 2">
    <name type="scientific">Araneus ventricosus</name>
    <name type="common">Orbweaver spider</name>
    <name type="synonym">Epeira ventricosa</name>
    <dbReference type="NCBI Taxonomy" id="182803"/>
    <lineage>
        <taxon>Eukaryota</taxon>
        <taxon>Metazoa</taxon>
        <taxon>Ecdysozoa</taxon>
        <taxon>Arthropoda</taxon>
        <taxon>Chelicerata</taxon>
        <taxon>Arachnida</taxon>
        <taxon>Araneae</taxon>
        <taxon>Araneomorphae</taxon>
        <taxon>Entelegynae</taxon>
        <taxon>Araneoidea</taxon>
        <taxon>Araneidae</taxon>
        <taxon>Araneus</taxon>
    </lineage>
</organism>
<accession>A0A4Y2HG54</accession>
<sequence>METALFSAQFVKEKLLYAFVMLVKKILNDTWYTSKSSDEKTERERIGRTVGAILLEDVQLMAYDTTVFPPSDNFWNGAEEMVLQTLKAFMDSLSG</sequence>
<evidence type="ECO:0000313" key="1">
    <source>
        <dbReference type="EMBL" id="GBM64298.1"/>
    </source>
</evidence>
<dbReference type="Proteomes" id="UP000499080">
    <property type="component" value="Unassembled WGS sequence"/>
</dbReference>
<name>A0A4Y2HG54_ARAVE</name>
<keyword evidence="2" id="KW-1185">Reference proteome</keyword>